<dbReference type="GO" id="GO:0042773">
    <property type="term" value="P:ATP synthesis coupled electron transport"/>
    <property type="evidence" value="ECO:0007669"/>
    <property type="project" value="InterPro"/>
</dbReference>
<keyword evidence="4 6" id="KW-1133">Transmembrane helix</keyword>
<evidence type="ECO:0000256" key="6">
    <source>
        <dbReference type="SAM" id="Phobius"/>
    </source>
</evidence>
<feature type="transmembrane region" description="Helical" evidence="6">
    <location>
        <begin position="109"/>
        <end position="126"/>
    </location>
</feature>
<evidence type="ECO:0000313" key="8">
    <source>
        <dbReference type="EMBL" id="VAW31807.1"/>
    </source>
</evidence>
<evidence type="ECO:0000256" key="3">
    <source>
        <dbReference type="ARBA" id="ARBA00022692"/>
    </source>
</evidence>
<dbReference type="InterPro" id="IPR050586">
    <property type="entry name" value="CPA3_Na-H_Antiporter_D"/>
</dbReference>
<feature type="transmembrane region" description="Helical" evidence="6">
    <location>
        <begin position="132"/>
        <end position="150"/>
    </location>
</feature>
<accession>A0A3B0V1T8</accession>
<evidence type="ECO:0000256" key="5">
    <source>
        <dbReference type="ARBA" id="ARBA00023136"/>
    </source>
</evidence>
<feature type="transmembrane region" description="Helical" evidence="6">
    <location>
        <begin position="72"/>
        <end position="97"/>
    </location>
</feature>
<feature type="transmembrane region" description="Helical" evidence="6">
    <location>
        <begin position="402"/>
        <end position="422"/>
    </location>
</feature>
<dbReference type="NCBIfam" id="NF009306">
    <property type="entry name" value="PRK12663.1"/>
    <property type="match status" value="1"/>
</dbReference>
<protein>
    <submittedName>
        <fullName evidence="8">Na(+) H(+) antiporter subunit D</fullName>
    </submittedName>
</protein>
<feature type="transmembrane region" description="Helical" evidence="6">
    <location>
        <begin position="238"/>
        <end position="257"/>
    </location>
</feature>
<evidence type="ECO:0000259" key="7">
    <source>
        <dbReference type="Pfam" id="PF00361"/>
    </source>
</evidence>
<keyword evidence="2" id="KW-1003">Cell membrane</keyword>
<dbReference type="PANTHER" id="PTHR42703">
    <property type="entry name" value="NADH DEHYDROGENASE"/>
    <property type="match status" value="1"/>
</dbReference>
<name>A0A3B0V1T8_9ZZZZ</name>
<dbReference type="Pfam" id="PF00361">
    <property type="entry name" value="Proton_antipo_M"/>
    <property type="match status" value="1"/>
</dbReference>
<dbReference type="AlphaFoldDB" id="A0A3B0V1T8"/>
<evidence type="ECO:0000256" key="1">
    <source>
        <dbReference type="ARBA" id="ARBA00004651"/>
    </source>
</evidence>
<feature type="transmembrane region" description="Helical" evidence="6">
    <location>
        <begin position="269"/>
        <end position="290"/>
    </location>
</feature>
<feature type="transmembrane region" description="Helical" evidence="6">
    <location>
        <begin position="162"/>
        <end position="183"/>
    </location>
</feature>
<dbReference type="GO" id="GO:0005886">
    <property type="term" value="C:plasma membrane"/>
    <property type="evidence" value="ECO:0007669"/>
    <property type="project" value="UniProtKB-SubCell"/>
</dbReference>
<keyword evidence="5 6" id="KW-0472">Membrane</keyword>
<proteinExistence type="predicted"/>
<comment type="subcellular location">
    <subcellularLocation>
        <location evidence="1">Cell membrane</location>
        <topology evidence="1">Multi-pass membrane protein</topology>
    </subcellularLocation>
</comment>
<feature type="transmembrane region" description="Helical" evidence="6">
    <location>
        <begin position="370"/>
        <end position="390"/>
    </location>
</feature>
<feature type="transmembrane region" description="Helical" evidence="6">
    <location>
        <begin position="302"/>
        <end position="324"/>
    </location>
</feature>
<feature type="transmembrane region" description="Helical" evidence="6">
    <location>
        <begin position="203"/>
        <end position="226"/>
    </location>
</feature>
<organism evidence="8">
    <name type="scientific">hydrothermal vent metagenome</name>
    <dbReference type="NCBI Taxonomy" id="652676"/>
    <lineage>
        <taxon>unclassified sequences</taxon>
        <taxon>metagenomes</taxon>
        <taxon>ecological metagenomes</taxon>
    </lineage>
</organism>
<dbReference type="InterPro" id="IPR001750">
    <property type="entry name" value="ND/Mrp_TM"/>
</dbReference>
<feature type="transmembrane region" description="Helical" evidence="6">
    <location>
        <begin position="31"/>
        <end position="52"/>
    </location>
</feature>
<gene>
    <name evidence="8" type="ORF">MNBD_CHLOROFLEXI01-4878</name>
</gene>
<keyword evidence="3 6" id="KW-0812">Transmembrane</keyword>
<dbReference type="EMBL" id="UOEU01000289">
    <property type="protein sequence ID" value="VAW31807.1"/>
    <property type="molecule type" value="Genomic_DNA"/>
</dbReference>
<dbReference type="PRINTS" id="PR01437">
    <property type="entry name" value="NUOXDRDTASE4"/>
</dbReference>
<evidence type="ECO:0000256" key="4">
    <source>
        <dbReference type="ARBA" id="ARBA00022989"/>
    </source>
</evidence>
<feature type="transmembrane region" description="Helical" evidence="6">
    <location>
        <begin position="330"/>
        <end position="350"/>
    </location>
</feature>
<dbReference type="InterPro" id="IPR003918">
    <property type="entry name" value="NADH_UbQ_OxRdtase"/>
</dbReference>
<sequence length="498" mass="53635">MSLLILLPVLIPFCTAILLLFAWNQLPFQRVVSVLGAIGLLAATVILLITTWSEGIQVIQIGSWEAPFGITFVADLFSTIMVTMNGLMGLAVVVYALADVDSRYETLGFHPLFHILLMGVSGAFLTGDMFNLYVWFEVMLIASFILLALGGQRNELEGAIKYVTLNLMASGLFLVAVGILYGLTGTLNMADLARQLPLVPQVGIVSVVAMLFLISFGIKAALFPLFGWLPASYHTPPAAVSAIFAGLLTKVGVYAIIRVFTLLFVQDVAFTHTVILVLAGLTMVTGVFGAASQQDFRRILSFHIVSQIGYMVMGLGLATTMALAGSVFYIMHHIIVKTNLFLISGIVRWLQGSNRLPELGGLYKVRPGTAVLFMIPAMSLAGIPPLSGFWAKLILIRAGLDAGQWAIVVTALGVSLLTLYSMTKIWGEVFWKAAPVDAPIQAGDVKQGWLRYTPVIVLATMTVIMGLAVNPLYQLAQETAVQLANPSVYIQAVLGGLP</sequence>
<feature type="transmembrane region" description="Helical" evidence="6">
    <location>
        <begin position="455"/>
        <end position="473"/>
    </location>
</feature>
<feature type="transmembrane region" description="Helical" evidence="6">
    <location>
        <begin position="6"/>
        <end position="24"/>
    </location>
</feature>
<dbReference type="PANTHER" id="PTHR42703:SF1">
    <property type="entry name" value="NA(+)_H(+) ANTIPORTER SUBUNIT D1"/>
    <property type="match status" value="1"/>
</dbReference>
<evidence type="ECO:0000256" key="2">
    <source>
        <dbReference type="ARBA" id="ARBA00022475"/>
    </source>
</evidence>
<reference evidence="8" key="1">
    <citation type="submission" date="2018-06" db="EMBL/GenBank/DDBJ databases">
        <authorList>
            <person name="Zhirakovskaya E."/>
        </authorList>
    </citation>
    <scope>NUCLEOTIDE SEQUENCE</scope>
</reference>
<dbReference type="GO" id="GO:0008137">
    <property type="term" value="F:NADH dehydrogenase (ubiquinone) activity"/>
    <property type="evidence" value="ECO:0007669"/>
    <property type="project" value="InterPro"/>
</dbReference>
<feature type="domain" description="NADH:quinone oxidoreductase/Mrp antiporter transmembrane" evidence="7">
    <location>
        <begin position="127"/>
        <end position="418"/>
    </location>
</feature>